<dbReference type="Gene3D" id="3.40.1130.10">
    <property type="entry name" value="Glycerol-3-phosphate (1)-acyltransferase"/>
    <property type="match status" value="1"/>
</dbReference>
<evidence type="ECO:0000256" key="4">
    <source>
        <dbReference type="ARBA" id="ARBA00007937"/>
    </source>
</evidence>
<keyword evidence="10 14" id="KW-0443">Lipid metabolism</keyword>
<accession>A0ABR2Z351</accession>
<proteinExistence type="inferred from homology"/>
<comment type="pathway">
    <text evidence="3">Lipid metabolism.</text>
</comment>
<dbReference type="PIRSF" id="PIRSF000431">
    <property type="entry name" value="Glycerol-3-P_O-acyltransfrase"/>
    <property type="match status" value="1"/>
</dbReference>
<dbReference type="InterPro" id="IPR038114">
    <property type="entry name" value="GPAT_N_sf"/>
</dbReference>
<sequence length="432" mass="47547">MVFSVHTVNCHPLSPIGLHHHRSLPLARWSVACRGTPLQTRCSLPSRPCTACRATTTCIAEVAPPKLGGFADVQSEQQFVAVLKAGVAAKKIPEQLLPGFLDFYNNYKTAVVNSGVPGADERRVAQVMGAIADRVCDQFVNPYTFPSFHQRILEPYNYYDFGQNYVRNLINFDISVVGHLENFDKAAEYLARGDNVIMLANHQTEADPAVWALLLERTHPTLATDVIYVAGDRVVTDPLCKPFSMGRNLFCVHSKKRMDDFPELKAEKQRTNRRTLAAMSKGLREGGKLLWIAPSGGRDRPNAEGTWMPAAFDPASVDLMRSLIAQSKRPGHLFPLAMHSGEMMPPPPELQKGLGERRLTSFVGVGVSAGDELIPEDILSGFPEADKAAQQAAFAQTAFDAVTNEYIALEAAITDSAKRAAMADVYKQPWRQ</sequence>
<keyword evidence="6 14" id="KW-0150">Chloroplast</keyword>
<evidence type="ECO:0000256" key="5">
    <source>
        <dbReference type="ARBA" id="ARBA00022516"/>
    </source>
</evidence>
<organism evidence="16 17">
    <name type="scientific">Coccomyxa subellipsoidea</name>
    <dbReference type="NCBI Taxonomy" id="248742"/>
    <lineage>
        <taxon>Eukaryota</taxon>
        <taxon>Viridiplantae</taxon>
        <taxon>Chlorophyta</taxon>
        <taxon>core chlorophytes</taxon>
        <taxon>Trebouxiophyceae</taxon>
        <taxon>Trebouxiophyceae incertae sedis</taxon>
        <taxon>Coccomyxaceae</taxon>
        <taxon>Coccomyxa</taxon>
    </lineage>
</organism>
<evidence type="ECO:0000259" key="15">
    <source>
        <dbReference type="SMART" id="SM00563"/>
    </source>
</evidence>
<evidence type="ECO:0000313" key="16">
    <source>
        <dbReference type="EMBL" id="KAK9918342.1"/>
    </source>
</evidence>
<dbReference type="Pfam" id="PF14829">
    <property type="entry name" value="GPAT_N"/>
    <property type="match status" value="1"/>
</dbReference>
<keyword evidence="8 14" id="KW-0808">Transferase</keyword>
<evidence type="ECO:0000256" key="10">
    <source>
        <dbReference type="ARBA" id="ARBA00023098"/>
    </source>
</evidence>
<evidence type="ECO:0000256" key="8">
    <source>
        <dbReference type="ARBA" id="ARBA00022679"/>
    </source>
</evidence>
<evidence type="ECO:0000256" key="6">
    <source>
        <dbReference type="ARBA" id="ARBA00022528"/>
    </source>
</evidence>
<dbReference type="Proteomes" id="UP001491310">
    <property type="component" value="Unassembled WGS sequence"/>
</dbReference>
<dbReference type="EMBL" id="JALJOT010000001">
    <property type="protein sequence ID" value="KAK9918342.1"/>
    <property type="molecule type" value="Genomic_DNA"/>
</dbReference>
<dbReference type="SUPFAM" id="SSF69593">
    <property type="entry name" value="Glycerol-3-phosphate (1)-acyltransferase"/>
    <property type="match status" value="1"/>
</dbReference>
<keyword evidence="11" id="KW-0594">Phospholipid biosynthesis</keyword>
<evidence type="ECO:0000256" key="3">
    <source>
        <dbReference type="ARBA" id="ARBA00005189"/>
    </source>
</evidence>
<keyword evidence="17" id="KW-1185">Reference proteome</keyword>
<dbReference type="PANTHER" id="PTHR35695:SF1">
    <property type="entry name" value="GLYCEROL-3-PHOSPHATE ACYLTRANSFERASE, CHLOROPLASTIC"/>
    <property type="match status" value="1"/>
</dbReference>
<keyword evidence="9" id="KW-0809">Transit peptide</keyword>
<comment type="pathway">
    <text evidence="2 14">Phospholipid metabolism; CDP-diacylglycerol biosynthesis; CDP-diacylglycerol from sn-glycerol 3-phosphate: step 1/3.</text>
</comment>
<dbReference type="InterPro" id="IPR016222">
    <property type="entry name" value="G3P_O-acylTrfase_chlp"/>
</dbReference>
<dbReference type="Pfam" id="PF01553">
    <property type="entry name" value="Acyltransferase"/>
    <property type="match status" value="1"/>
</dbReference>
<keyword evidence="7 14" id="KW-0934">Plastid</keyword>
<comment type="catalytic activity">
    <reaction evidence="14">
        <text>sn-glycerol 3-phosphate + an acyl-CoA = a 1-acyl-sn-glycero-3-phosphate + CoA</text>
        <dbReference type="Rhea" id="RHEA:15325"/>
        <dbReference type="ChEBI" id="CHEBI:57287"/>
        <dbReference type="ChEBI" id="CHEBI:57597"/>
        <dbReference type="ChEBI" id="CHEBI:57970"/>
        <dbReference type="ChEBI" id="CHEBI:58342"/>
        <dbReference type="EC" id="2.3.1.15"/>
    </reaction>
</comment>
<evidence type="ECO:0000256" key="9">
    <source>
        <dbReference type="ARBA" id="ARBA00022946"/>
    </source>
</evidence>
<evidence type="ECO:0000256" key="13">
    <source>
        <dbReference type="ARBA" id="ARBA00023315"/>
    </source>
</evidence>
<comment type="function">
    <text evidence="14">Esterifies acyl-group from acyl-ACP to the sn-1 position of glycerol-3-phosphate. The enzyme from chilling-resistant plants discriminates against non-fluid palmitic acid and selects oleic acid whereas the enzyme from sensitive plants accepts both fatty acids.</text>
</comment>
<dbReference type="InterPro" id="IPR002123">
    <property type="entry name" value="Plipid/glycerol_acylTrfase"/>
</dbReference>
<gene>
    <name evidence="16" type="ORF">WJX75_003334</name>
</gene>
<evidence type="ECO:0000256" key="11">
    <source>
        <dbReference type="ARBA" id="ARBA00023209"/>
    </source>
</evidence>
<dbReference type="InterPro" id="IPR023083">
    <property type="entry name" value="G3P_O-acylTrfase_N"/>
</dbReference>
<comment type="subcellular location">
    <subcellularLocation>
        <location evidence="1 14">Plastid</location>
        <location evidence="1 14">Chloroplast stroma</location>
    </subcellularLocation>
</comment>
<keyword evidence="13 14" id="KW-0012">Acyltransferase</keyword>
<evidence type="ECO:0000256" key="14">
    <source>
        <dbReference type="PIRNR" id="PIRNR000431"/>
    </source>
</evidence>
<dbReference type="PANTHER" id="PTHR35695">
    <property type="entry name" value="GLYCEROL-3-PHOSPHATE ACYLTRANSFERASE, CHLOROPLASTIC"/>
    <property type="match status" value="1"/>
</dbReference>
<dbReference type="Gene3D" id="1.10.1200.50">
    <property type="entry name" value="Glycerol-3-phosphate acyltransferase, alpha helical bundle, N-terminal"/>
    <property type="match status" value="1"/>
</dbReference>
<keyword evidence="12" id="KW-1208">Phospholipid metabolism</keyword>
<feature type="domain" description="Phospholipid/glycerol acyltransferase" evidence="15">
    <location>
        <begin position="196"/>
        <end position="341"/>
    </location>
</feature>
<evidence type="ECO:0000256" key="2">
    <source>
        <dbReference type="ARBA" id="ARBA00004765"/>
    </source>
</evidence>
<evidence type="ECO:0000313" key="17">
    <source>
        <dbReference type="Proteomes" id="UP001491310"/>
    </source>
</evidence>
<reference evidence="16 17" key="1">
    <citation type="journal article" date="2024" name="Nat. Commun.">
        <title>Phylogenomics reveals the evolutionary origins of lichenization in chlorophyte algae.</title>
        <authorList>
            <person name="Puginier C."/>
            <person name="Libourel C."/>
            <person name="Otte J."/>
            <person name="Skaloud P."/>
            <person name="Haon M."/>
            <person name="Grisel S."/>
            <person name="Petersen M."/>
            <person name="Berrin J.G."/>
            <person name="Delaux P.M."/>
            <person name="Dal Grande F."/>
            <person name="Keller J."/>
        </authorList>
    </citation>
    <scope>NUCLEOTIDE SEQUENCE [LARGE SCALE GENOMIC DNA]</scope>
    <source>
        <strain evidence="16 17">SAG 216-7</strain>
    </source>
</reference>
<evidence type="ECO:0000256" key="7">
    <source>
        <dbReference type="ARBA" id="ARBA00022640"/>
    </source>
</evidence>
<evidence type="ECO:0000256" key="1">
    <source>
        <dbReference type="ARBA" id="ARBA00004470"/>
    </source>
</evidence>
<keyword evidence="5" id="KW-0444">Lipid biosynthesis</keyword>
<evidence type="ECO:0000256" key="12">
    <source>
        <dbReference type="ARBA" id="ARBA00023264"/>
    </source>
</evidence>
<protein>
    <recommendedName>
        <fullName evidence="14">Glycerol-3-phosphate acyltransferase, chloroplastic</fullName>
        <shortName evidence="14">GPAT</shortName>
        <ecNumber evidence="14">2.3.1.15</ecNumber>
    </recommendedName>
</protein>
<comment type="similarity">
    <text evidence="4 14">Belongs to the GPAT/DAPAT family.</text>
</comment>
<name>A0ABR2Z351_9CHLO</name>
<comment type="caution">
    <text evidence="16">The sequence shown here is derived from an EMBL/GenBank/DDBJ whole genome shotgun (WGS) entry which is preliminary data.</text>
</comment>
<dbReference type="EC" id="2.3.1.15" evidence="14"/>
<dbReference type="SMART" id="SM00563">
    <property type="entry name" value="PlsC"/>
    <property type="match status" value="1"/>
</dbReference>